<dbReference type="InterPro" id="IPR007061">
    <property type="entry name" value="MST-like"/>
</dbReference>
<comment type="caution">
    <text evidence="1">The sequence shown here is derived from an EMBL/GenBank/DDBJ whole genome shotgun (WGS) entry which is preliminary data.</text>
</comment>
<dbReference type="Proteomes" id="UP001596087">
    <property type="component" value="Unassembled WGS sequence"/>
</dbReference>
<gene>
    <name evidence="1" type="ORF">ACFPGP_14835</name>
</gene>
<proteinExistence type="predicted"/>
<dbReference type="Pfam" id="PF04978">
    <property type="entry name" value="MST"/>
    <property type="match status" value="1"/>
</dbReference>
<reference evidence="2" key="1">
    <citation type="journal article" date="2019" name="Int. J. Syst. Evol. Microbiol.">
        <title>The Global Catalogue of Microorganisms (GCM) 10K type strain sequencing project: providing services to taxonomists for standard genome sequencing and annotation.</title>
        <authorList>
            <consortium name="The Broad Institute Genomics Platform"/>
            <consortium name="The Broad Institute Genome Sequencing Center for Infectious Disease"/>
            <person name="Wu L."/>
            <person name="Ma J."/>
        </authorList>
    </citation>
    <scope>NUCLEOTIDE SEQUENCE [LARGE SCALE GENOMIC DNA]</scope>
    <source>
        <strain evidence="2">DFY41</strain>
    </source>
</reference>
<dbReference type="InterPro" id="IPR034660">
    <property type="entry name" value="DinB/YfiT-like"/>
</dbReference>
<evidence type="ECO:0000313" key="2">
    <source>
        <dbReference type="Proteomes" id="UP001596087"/>
    </source>
</evidence>
<sequence length="169" mass="19587">MKDDEPDHHAGDLWSAYLDHYRRQIADGVLGLPEAERRRSRLPSGWSPLELLSHCVHMEQRWFVWSFLGEDVGDPWGDWDIDDPWRRRGDGRWQVADDVTAEALAERLEATGRRTAEVLATHRPDELARADQRFDGDPPTLEWICFHVLQEYARHAGHLDIVVELASSR</sequence>
<dbReference type="SUPFAM" id="SSF109854">
    <property type="entry name" value="DinB/YfiT-like putative metalloenzymes"/>
    <property type="match status" value="1"/>
</dbReference>
<organism evidence="1 2">
    <name type="scientific">Nocardioides taihuensis</name>
    <dbReference type="NCBI Taxonomy" id="1835606"/>
    <lineage>
        <taxon>Bacteria</taxon>
        <taxon>Bacillati</taxon>
        <taxon>Actinomycetota</taxon>
        <taxon>Actinomycetes</taxon>
        <taxon>Propionibacteriales</taxon>
        <taxon>Nocardioidaceae</taxon>
        <taxon>Nocardioides</taxon>
    </lineage>
</organism>
<protein>
    <submittedName>
        <fullName evidence="1">DUF664 domain-containing protein</fullName>
    </submittedName>
</protein>
<dbReference type="Gene3D" id="1.20.120.450">
    <property type="entry name" value="dinb family like domain"/>
    <property type="match status" value="1"/>
</dbReference>
<dbReference type="RefSeq" id="WP_378591425.1">
    <property type="nucleotide sequence ID" value="NZ_JBHSKD010000018.1"/>
</dbReference>
<evidence type="ECO:0000313" key="1">
    <source>
        <dbReference type="EMBL" id="MFC5177957.1"/>
    </source>
</evidence>
<dbReference type="EMBL" id="JBHSKD010000018">
    <property type="protein sequence ID" value="MFC5177957.1"/>
    <property type="molecule type" value="Genomic_DNA"/>
</dbReference>
<accession>A0ABW0BLJ3</accession>
<keyword evidence="2" id="KW-1185">Reference proteome</keyword>
<name>A0ABW0BLJ3_9ACTN</name>